<name>A0A3P5X4V0_9RHOB</name>
<dbReference type="AlphaFoldDB" id="A0A3P5X4V0"/>
<accession>A0A3P5X4V0</accession>
<protein>
    <submittedName>
        <fullName evidence="2">Acid-resistance membrane protein</fullName>
    </submittedName>
</protein>
<feature type="transmembrane region" description="Helical" evidence="1">
    <location>
        <begin position="30"/>
        <end position="50"/>
    </location>
</feature>
<feature type="transmembrane region" description="Helical" evidence="1">
    <location>
        <begin position="120"/>
        <end position="141"/>
    </location>
</feature>
<dbReference type="OrthoDB" id="5678253at2"/>
<keyword evidence="1" id="KW-1133">Transmembrane helix</keyword>
<evidence type="ECO:0000313" key="2">
    <source>
        <dbReference type="EMBL" id="VDC23189.1"/>
    </source>
</evidence>
<dbReference type="Pfam" id="PF03729">
    <property type="entry name" value="DUF308"/>
    <property type="match status" value="1"/>
</dbReference>
<sequence>MKGSTASFLAGGLAILGGLAALIFPLFASLAVTGLVGGVFLVSGALGLFAAFSDRNLPDRGWLGLFSLLQLVLGIWILANPLAGMISLTVMAGALFLATGLLRVVWAFRIGNLAGRGQGFWLFLLSGVISAALGLWVLIFPLQASPFLLGTLIAIELLSAGAALIALGLALKKIQ</sequence>
<dbReference type="EMBL" id="UXAW01000048">
    <property type="protein sequence ID" value="VDC23189.1"/>
    <property type="molecule type" value="Genomic_DNA"/>
</dbReference>
<feature type="transmembrane region" description="Helical" evidence="1">
    <location>
        <begin position="147"/>
        <end position="171"/>
    </location>
</feature>
<keyword evidence="1" id="KW-0472">Membrane</keyword>
<reference evidence="2 3" key="1">
    <citation type="submission" date="2018-11" db="EMBL/GenBank/DDBJ databases">
        <authorList>
            <person name="Criscuolo A."/>
        </authorList>
    </citation>
    <scope>NUCLEOTIDE SEQUENCE [LARGE SCALE GENOMIC DNA]</scope>
    <source>
        <strain evidence="2">ACIP111625</strain>
    </source>
</reference>
<keyword evidence="3" id="KW-1185">Reference proteome</keyword>
<dbReference type="PANTHER" id="PTHR34989">
    <property type="entry name" value="PROTEIN HDED"/>
    <property type="match status" value="1"/>
</dbReference>
<organism evidence="2 3">
    <name type="scientific">Pseudogemmobacter humi</name>
    <dbReference type="NCBI Taxonomy" id="2483812"/>
    <lineage>
        <taxon>Bacteria</taxon>
        <taxon>Pseudomonadati</taxon>
        <taxon>Pseudomonadota</taxon>
        <taxon>Alphaproteobacteria</taxon>
        <taxon>Rhodobacterales</taxon>
        <taxon>Paracoccaceae</taxon>
        <taxon>Pseudogemmobacter</taxon>
    </lineage>
</organism>
<gene>
    <name evidence="2" type="ORF">XINFAN_00914</name>
</gene>
<keyword evidence="1" id="KW-0812">Transmembrane</keyword>
<dbReference type="Proteomes" id="UP000277498">
    <property type="component" value="Unassembled WGS sequence"/>
</dbReference>
<dbReference type="RefSeq" id="WP_124085343.1">
    <property type="nucleotide sequence ID" value="NZ_UXAW01000048.1"/>
</dbReference>
<evidence type="ECO:0000256" key="1">
    <source>
        <dbReference type="SAM" id="Phobius"/>
    </source>
</evidence>
<dbReference type="InterPro" id="IPR052712">
    <property type="entry name" value="Acid_resist_chaperone_HdeD"/>
</dbReference>
<feature type="transmembrane region" description="Helical" evidence="1">
    <location>
        <begin position="85"/>
        <end position="108"/>
    </location>
</feature>
<dbReference type="GO" id="GO:0005886">
    <property type="term" value="C:plasma membrane"/>
    <property type="evidence" value="ECO:0007669"/>
    <property type="project" value="TreeGrafter"/>
</dbReference>
<dbReference type="InterPro" id="IPR005325">
    <property type="entry name" value="DUF308_memb"/>
</dbReference>
<feature type="transmembrane region" description="Helical" evidence="1">
    <location>
        <begin position="62"/>
        <end position="79"/>
    </location>
</feature>
<dbReference type="PANTHER" id="PTHR34989:SF1">
    <property type="entry name" value="PROTEIN HDED"/>
    <property type="match status" value="1"/>
</dbReference>
<proteinExistence type="predicted"/>
<evidence type="ECO:0000313" key="3">
    <source>
        <dbReference type="Proteomes" id="UP000277498"/>
    </source>
</evidence>